<keyword evidence="2" id="KW-1185">Reference proteome</keyword>
<evidence type="ECO:0000313" key="1">
    <source>
        <dbReference type="EMBL" id="RYR41423.1"/>
    </source>
</evidence>
<gene>
    <name evidence="1" type="ORF">Ahy_A08g037810</name>
</gene>
<dbReference type="Proteomes" id="UP000289738">
    <property type="component" value="Chromosome A08"/>
</dbReference>
<sequence length="89" mass="9880">MIRENGNNENILAVNRGMTHTIQGVGIEDSDLKSQRPTPLYLKECTAFNVPIACSIETPLISRYLLQSFAYSYLPSHIVSSLSGIFYGN</sequence>
<comment type="caution">
    <text evidence="1">The sequence shown here is derived from an EMBL/GenBank/DDBJ whole genome shotgun (WGS) entry which is preliminary data.</text>
</comment>
<organism evidence="1 2">
    <name type="scientific">Arachis hypogaea</name>
    <name type="common">Peanut</name>
    <dbReference type="NCBI Taxonomy" id="3818"/>
    <lineage>
        <taxon>Eukaryota</taxon>
        <taxon>Viridiplantae</taxon>
        <taxon>Streptophyta</taxon>
        <taxon>Embryophyta</taxon>
        <taxon>Tracheophyta</taxon>
        <taxon>Spermatophyta</taxon>
        <taxon>Magnoliopsida</taxon>
        <taxon>eudicotyledons</taxon>
        <taxon>Gunneridae</taxon>
        <taxon>Pentapetalae</taxon>
        <taxon>rosids</taxon>
        <taxon>fabids</taxon>
        <taxon>Fabales</taxon>
        <taxon>Fabaceae</taxon>
        <taxon>Papilionoideae</taxon>
        <taxon>50 kb inversion clade</taxon>
        <taxon>dalbergioids sensu lato</taxon>
        <taxon>Dalbergieae</taxon>
        <taxon>Pterocarpus clade</taxon>
        <taxon>Arachis</taxon>
    </lineage>
</organism>
<accession>A0A445BRV8</accession>
<evidence type="ECO:0000313" key="2">
    <source>
        <dbReference type="Proteomes" id="UP000289738"/>
    </source>
</evidence>
<dbReference type="AlphaFoldDB" id="A0A445BRV8"/>
<reference evidence="1 2" key="1">
    <citation type="submission" date="2019-01" db="EMBL/GenBank/DDBJ databases">
        <title>Sequencing of cultivated peanut Arachis hypogaea provides insights into genome evolution and oil improvement.</title>
        <authorList>
            <person name="Chen X."/>
        </authorList>
    </citation>
    <scope>NUCLEOTIDE SEQUENCE [LARGE SCALE GENOMIC DNA]</scope>
    <source>
        <strain evidence="2">cv. Fuhuasheng</strain>
        <tissue evidence="1">Leaves</tissue>
    </source>
</reference>
<dbReference type="EMBL" id="SDMP01000008">
    <property type="protein sequence ID" value="RYR41423.1"/>
    <property type="molecule type" value="Genomic_DNA"/>
</dbReference>
<protein>
    <submittedName>
        <fullName evidence="1">Uncharacterized protein</fullName>
    </submittedName>
</protein>
<proteinExistence type="predicted"/>
<name>A0A445BRV8_ARAHY</name>